<evidence type="ECO:0000256" key="2">
    <source>
        <dbReference type="ARBA" id="ARBA00023315"/>
    </source>
</evidence>
<proteinExistence type="inferred from homology"/>
<keyword evidence="1 5" id="KW-0808">Transferase</keyword>
<reference evidence="5 6" key="1">
    <citation type="journal article" date="2020" name="Microbiome">
        <title>Single-cell genomics of uncultured bacteria reveals dietary fiber responders in the mouse gut microbiota.</title>
        <authorList>
            <person name="Chijiiwa R."/>
            <person name="Hosokawa M."/>
            <person name="Kogawa M."/>
            <person name="Nishikawa Y."/>
            <person name="Ide K."/>
            <person name="Sakanashi C."/>
            <person name="Takahashi K."/>
            <person name="Takeyama H."/>
        </authorList>
    </citation>
    <scope>NUCLEOTIDE SEQUENCE [LARGE SCALE GENOMIC DNA]</scope>
    <source>
        <strain evidence="5">IMSAGC_001</strain>
    </source>
</reference>
<comment type="caution">
    <text evidence="5">The sequence shown here is derived from an EMBL/GenBank/DDBJ whole genome shotgun (WGS) entry which is preliminary data.</text>
</comment>
<dbReference type="OrthoDB" id="9788916at2"/>
<name>A0A7J0A353_9BACE</name>
<dbReference type="Proteomes" id="UP000491181">
    <property type="component" value="Unassembled WGS sequence"/>
</dbReference>
<dbReference type="GO" id="GO:0008999">
    <property type="term" value="F:protein-N-terminal-alanine acetyltransferase activity"/>
    <property type="evidence" value="ECO:0007669"/>
    <property type="project" value="TreeGrafter"/>
</dbReference>
<evidence type="ECO:0000256" key="3">
    <source>
        <dbReference type="ARBA" id="ARBA00038502"/>
    </source>
</evidence>
<accession>A0A7J0A353</accession>
<dbReference type="Pfam" id="PF13508">
    <property type="entry name" value="Acetyltransf_7"/>
    <property type="match status" value="1"/>
</dbReference>
<evidence type="ECO:0000259" key="4">
    <source>
        <dbReference type="PROSITE" id="PS51186"/>
    </source>
</evidence>
<dbReference type="GO" id="GO:0005737">
    <property type="term" value="C:cytoplasm"/>
    <property type="evidence" value="ECO:0007669"/>
    <property type="project" value="TreeGrafter"/>
</dbReference>
<dbReference type="PANTHER" id="PTHR43792">
    <property type="entry name" value="GNAT FAMILY, PUTATIVE (AFU_ORTHOLOGUE AFUA_3G00765)-RELATED-RELATED"/>
    <property type="match status" value="1"/>
</dbReference>
<gene>
    <name evidence="5" type="primary">yjaB</name>
    <name evidence="5" type="ORF">IMSAGC001_01971</name>
</gene>
<dbReference type="EMBL" id="BLLS01000047">
    <property type="protein sequence ID" value="GFH86562.1"/>
    <property type="molecule type" value="Genomic_DNA"/>
</dbReference>
<keyword evidence="2 5" id="KW-0012">Acyltransferase</keyword>
<dbReference type="CDD" id="cd04301">
    <property type="entry name" value="NAT_SF"/>
    <property type="match status" value="1"/>
</dbReference>
<feature type="domain" description="N-acetyltransferase" evidence="4">
    <location>
        <begin position="21"/>
        <end position="185"/>
    </location>
</feature>
<protein>
    <submittedName>
        <fullName evidence="5">Putative N-acetyltransferase YjaB</fullName>
        <ecNumber evidence="5">2.3.1.-</ecNumber>
    </submittedName>
</protein>
<sequence>MEKKTETGETVTPRNLETVRLLLRPFQEEDAEVFFACCQNPNLGNNAGWAPHKTIEESREILQNVFIGQENIWAMTLKNTQLLIGSIGIVPDLKRENPQVRMLGYWLDEAYWGKGYMTEAVQAVLNYGFNELQLSLITANCYPHNKRSQQVLERNGFIYEGVLHQAELTYNGNIFDHLCYYLPNICRATPQDYDEILEVWEASVRHTHHFLTEEHIQYYKPLVRNHYLPAVELYIIRDAGRKIVAFMGLSDEQIEMLFVNPDEQGKGYGKRLLEYATQKRQMDKVDVNEQNEKALSFYLYMGFQITGRDETDGMGKPYPILHLQLKEANIKESES</sequence>
<evidence type="ECO:0000313" key="6">
    <source>
        <dbReference type="Proteomes" id="UP000491181"/>
    </source>
</evidence>
<dbReference type="Pfam" id="PF13302">
    <property type="entry name" value="Acetyltransf_3"/>
    <property type="match status" value="1"/>
</dbReference>
<dbReference type="EC" id="2.3.1.-" evidence="5"/>
<dbReference type="SUPFAM" id="SSF55729">
    <property type="entry name" value="Acyl-CoA N-acyltransferases (Nat)"/>
    <property type="match status" value="2"/>
</dbReference>
<organism evidence="5 6">
    <name type="scientific">Bacteroides acidifaciens</name>
    <dbReference type="NCBI Taxonomy" id="85831"/>
    <lineage>
        <taxon>Bacteria</taxon>
        <taxon>Pseudomonadati</taxon>
        <taxon>Bacteroidota</taxon>
        <taxon>Bacteroidia</taxon>
        <taxon>Bacteroidales</taxon>
        <taxon>Bacteroidaceae</taxon>
        <taxon>Bacteroides</taxon>
    </lineage>
</organism>
<evidence type="ECO:0000313" key="5">
    <source>
        <dbReference type="EMBL" id="GFH86562.1"/>
    </source>
</evidence>
<feature type="domain" description="N-acetyltransferase" evidence="4">
    <location>
        <begin position="183"/>
        <end position="319"/>
    </location>
</feature>
<evidence type="ECO:0000256" key="1">
    <source>
        <dbReference type="ARBA" id="ARBA00022679"/>
    </source>
</evidence>
<dbReference type="PANTHER" id="PTHR43792:SF8">
    <property type="entry name" value="[RIBOSOMAL PROTEIN US5]-ALANINE N-ACETYLTRANSFERASE"/>
    <property type="match status" value="1"/>
</dbReference>
<dbReference type="Gene3D" id="3.40.630.30">
    <property type="match status" value="2"/>
</dbReference>
<dbReference type="PROSITE" id="PS51186">
    <property type="entry name" value="GNAT"/>
    <property type="match status" value="2"/>
</dbReference>
<dbReference type="InterPro" id="IPR016181">
    <property type="entry name" value="Acyl_CoA_acyltransferase"/>
</dbReference>
<dbReference type="InterPro" id="IPR000182">
    <property type="entry name" value="GNAT_dom"/>
</dbReference>
<dbReference type="InterPro" id="IPR051531">
    <property type="entry name" value="N-acetyltransferase"/>
</dbReference>
<dbReference type="AlphaFoldDB" id="A0A7J0A353"/>
<comment type="similarity">
    <text evidence="3">Belongs to the acetyltransferase family. RimJ subfamily.</text>
</comment>